<evidence type="ECO:0000313" key="3">
    <source>
        <dbReference type="Proteomes" id="UP001175228"/>
    </source>
</evidence>
<gene>
    <name evidence="2" type="ORF">EDD18DRAFT_1102668</name>
</gene>
<dbReference type="AlphaFoldDB" id="A0AA39QBZ1"/>
<proteinExistence type="predicted"/>
<accession>A0AA39QBZ1</accession>
<comment type="caution">
    <text evidence="2">The sequence shown here is derived from an EMBL/GenBank/DDBJ whole genome shotgun (WGS) entry which is preliminary data.</text>
</comment>
<name>A0AA39QBZ1_9AGAR</name>
<dbReference type="EMBL" id="JAUEPU010000009">
    <property type="protein sequence ID" value="KAK0499295.1"/>
    <property type="molecule type" value="Genomic_DNA"/>
</dbReference>
<reference evidence="2" key="1">
    <citation type="submission" date="2023-06" db="EMBL/GenBank/DDBJ databases">
        <authorList>
            <consortium name="Lawrence Berkeley National Laboratory"/>
            <person name="Ahrendt S."/>
            <person name="Sahu N."/>
            <person name="Indic B."/>
            <person name="Wong-Bajracharya J."/>
            <person name="Merenyi Z."/>
            <person name="Ke H.-M."/>
            <person name="Monk M."/>
            <person name="Kocsube S."/>
            <person name="Drula E."/>
            <person name="Lipzen A."/>
            <person name="Balint B."/>
            <person name="Henrissat B."/>
            <person name="Andreopoulos B."/>
            <person name="Martin F.M."/>
            <person name="Harder C.B."/>
            <person name="Rigling D."/>
            <person name="Ford K.L."/>
            <person name="Foster G.D."/>
            <person name="Pangilinan J."/>
            <person name="Papanicolaou A."/>
            <person name="Barry K."/>
            <person name="LaButti K."/>
            <person name="Viragh M."/>
            <person name="Koriabine M."/>
            <person name="Yan M."/>
            <person name="Riley R."/>
            <person name="Champramary S."/>
            <person name="Plett K.L."/>
            <person name="Tsai I.J."/>
            <person name="Slot J."/>
            <person name="Sipos G."/>
            <person name="Plett J."/>
            <person name="Nagy L.G."/>
            <person name="Grigoriev I.V."/>
        </authorList>
    </citation>
    <scope>NUCLEOTIDE SEQUENCE</scope>
    <source>
        <strain evidence="2">HWK02</strain>
    </source>
</reference>
<keyword evidence="3" id="KW-1185">Reference proteome</keyword>
<organism evidence="2 3">
    <name type="scientific">Armillaria luteobubalina</name>
    <dbReference type="NCBI Taxonomy" id="153913"/>
    <lineage>
        <taxon>Eukaryota</taxon>
        <taxon>Fungi</taxon>
        <taxon>Dikarya</taxon>
        <taxon>Basidiomycota</taxon>
        <taxon>Agaricomycotina</taxon>
        <taxon>Agaricomycetes</taxon>
        <taxon>Agaricomycetidae</taxon>
        <taxon>Agaricales</taxon>
        <taxon>Marasmiineae</taxon>
        <taxon>Physalacriaceae</taxon>
        <taxon>Armillaria</taxon>
    </lineage>
</organism>
<evidence type="ECO:0000256" key="1">
    <source>
        <dbReference type="SAM" id="MobiDB-lite"/>
    </source>
</evidence>
<feature type="region of interest" description="Disordered" evidence="1">
    <location>
        <begin position="223"/>
        <end position="242"/>
    </location>
</feature>
<protein>
    <submittedName>
        <fullName evidence="2">Uncharacterized protein</fullName>
    </submittedName>
</protein>
<evidence type="ECO:0000313" key="2">
    <source>
        <dbReference type="EMBL" id="KAK0499295.1"/>
    </source>
</evidence>
<dbReference type="Proteomes" id="UP001175228">
    <property type="component" value="Unassembled WGS sequence"/>
</dbReference>
<sequence length="242" mass="28070">MSHAWVDDKNLMYVMMPINGGEWPIPIPKDANLDLICIEMLNAMSKWNQTIGLEAEYVCLDVLCLCQEGRKGEHLHLEEWKLDMPTIRAVYQERLYVEMTTNPIFRGETGKYAMDKQVQRMFQEQLESLQCMHIRNPSILGFLTEMRNWVSTKLLDKVVEVVYLLRPNVIPLYNAKQSAADAWEVLVDVIRPRFRVQPLFLMKDTHIDYRMGDFFQSRNVGGLGEVPNKPTPLHGEVDINDA</sequence>